<dbReference type="GO" id="GO:0016758">
    <property type="term" value="F:hexosyltransferase activity"/>
    <property type="evidence" value="ECO:0007669"/>
    <property type="project" value="InterPro"/>
</dbReference>
<comment type="caution">
    <text evidence="7">The sequence shown here is derived from an EMBL/GenBank/DDBJ whole genome shotgun (WGS) entry which is preliminary data.</text>
</comment>
<dbReference type="GO" id="GO:1904262">
    <property type="term" value="P:negative regulation of TORC1 signaling"/>
    <property type="evidence" value="ECO:0007669"/>
    <property type="project" value="TreeGrafter"/>
</dbReference>
<evidence type="ECO:0000256" key="5">
    <source>
        <dbReference type="ARBA" id="ARBA00049242"/>
    </source>
</evidence>
<proteinExistence type="inferred from homology"/>
<comment type="subcellular location">
    <subcellularLocation>
        <location evidence="1">Cytoplasm</location>
    </subcellularLocation>
</comment>
<dbReference type="GO" id="GO:1901031">
    <property type="term" value="P:regulation of response to reactive oxygen species"/>
    <property type="evidence" value="ECO:0007669"/>
    <property type="project" value="InterPro"/>
</dbReference>
<evidence type="ECO:0000313" key="8">
    <source>
        <dbReference type="Proteomes" id="UP000438429"/>
    </source>
</evidence>
<dbReference type="GO" id="GO:1990253">
    <property type="term" value="P:cellular response to leucine starvation"/>
    <property type="evidence" value="ECO:0007669"/>
    <property type="project" value="TreeGrafter"/>
</dbReference>
<dbReference type="SUPFAM" id="SSF69118">
    <property type="entry name" value="AhpD-like"/>
    <property type="match status" value="1"/>
</dbReference>
<evidence type="ECO:0000256" key="1">
    <source>
        <dbReference type="ARBA" id="ARBA00004496"/>
    </source>
</evidence>
<dbReference type="PANTHER" id="PTHR12474:SF1">
    <property type="entry name" value="SESTRIN 3"/>
    <property type="match status" value="1"/>
</dbReference>
<evidence type="ECO:0000256" key="4">
    <source>
        <dbReference type="ARBA" id="ARBA00023002"/>
    </source>
</evidence>
<dbReference type="GO" id="GO:0005737">
    <property type="term" value="C:cytoplasm"/>
    <property type="evidence" value="ECO:0007669"/>
    <property type="project" value="UniProtKB-SubCell"/>
</dbReference>
<comment type="similarity">
    <text evidence="2">Belongs to the sestrin family.</text>
</comment>
<dbReference type="Proteomes" id="UP000438429">
    <property type="component" value="Unassembled WGS sequence"/>
</dbReference>
<dbReference type="Gene3D" id="3.40.50.2000">
    <property type="entry name" value="Glycogen Phosphorylase B"/>
    <property type="match status" value="1"/>
</dbReference>
<organism evidence="7 8">
    <name type="scientific">Scophthalmus maximus</name>
    <name type="common">Turbot</name>
    <name type="synonym">Psetta maxima</name>
    <dbReference type="NCBI Taxonomy" id="52904"/>
    <lineage>
        <taxon>Eukaryota</taxon>
        <taxon>Metazoa</taxon>
        <taxon>Chordata</taxon>
        <taxon>Craniata</taxon>
        <taxon>Vertebrata</taxon>
        <taxon>Euteleostomi</taxon>
        <taxon>Actinopterygii</taxon>
        <taxon>Neopterygii</taxon>
        <taxon>Teleostei</taxon>
        <taxon>Neoteleostei</taxon>
        <taxon>Acanthomorphata</taxon>
        <taxon>Carangaria</taxon>
        <taxon>Pleuronectiformes</taxon>
        <taxon>Pleuronectoidei</taxon>
        <taxon>Scophthalmidae</taxon>
        <taxon>Scophthalmus</taxon>
    </lineage>
</organism>
<dbReference type="InterPro" id="IPR006730">
    <property type="entry name" value="Sestrin"/>
</dbReference>
<dbReference type="GO" id="GO:0016239">
    <property type="term" value="P:positive regulation of macroautophagy"/>
    <property type="evidence" value="ECO:0007669"/>
    <property type="project" value="TreeGrafter"/>
</dbReference>
<name>A0A6A4T769_SCOMX</name>
<dbReference type="GO" id="GO:0005634">
    <property type="term" value="C:nucleus"/>
    <property type="evidence" value="ECO:0007669"/>
    <property type="project" value="InterPro"/>
</dbReference>
<dbReference type="AlphaFoldDB" id="A0A6A4T769"/>
<dbReference type="GO" id="GO:0016684">
    <property type="term" value="F:oxidoreductase activity, acting on peroxide as acceptor"/>
    <property type="evidence" value="ECO:0007669"/>
    <property type="project" value="TreeGrafter"/>
</dbReference>
<keyword evidence="3" id="KW-0963">Cytoplasm</keyword>
<dbReference type="EMBL" id="VEVO01000007">
    <property type="protein sequence ID" value="KAF0039830.1"/>
    <property type="molecule type" value="Genomic_DNA"/>
</dbReference>
<reference evidence="7 8" key="1">
    <citation type="submission" date="2019-06" db="EMBL/GenBank/DDBJ databases">
        <title>Draft genomes of female and male turbot (Scophthalmus maximus).</title>
        <authorList>
            <person name="Xu H."/>
            <person name="Xu X.-W."/>
            <person name="Shao C."/>
            <person name="Chen S."/>
        </authorList>
    </citation>
    <scope>NUCLEOTIDE SEQUENCE [LARGE SCALE GENOMIC DNA]</scope>
    <source>
        <strain evidence="7">Ysfricsl-2016a</strain>
        <tissue evidence="7">Blood</tissue>
    </source>
</reference>
<dbReference type="InterPro" id="IPR007235">
    <property type="entry name" value="Glyco_trans_28_C"/>
</dbReference>
<accession>A0A6A4T769</accession>
<feature type="domain" description="Glycosyl transferase family 28 C-terminal" evidence="6">
    <location>
        <begin position="3"/>
        <end position="83"/>
    </location>
</feature>
<dbReference type="Pfam" id="PF04101">
    <property type="entry name" value="Glyco_tran_28_C"/>
    <property type="match status" value="1"/>
</dbReference>
<evidence type="ECO:0000256" key="3">
    <source>
        <dbReference type="ARBA" id="ARBA00022490"/>
    </source>
</evidence>
<dbReference type="InterPro" id="IPR029032">
    <property type="entry name" value="AhpD-like"/>
</dbReference>
<keyword evidence="4" id="KW-0560">Oxidoreductase</keyword>
<protein>
    <recommendedName>
        <fullName evidence="6">Glycosyl transferase family 28 C-terminal domain-containing protein</fullName>
    </recommendedName>
</protein>
<gene>
    <name evidence="7" type="ORF">F2P81_008065</name>
</gene>
<sequence length="573" mass="65292">MKTVFVTVGTTSFDELIENITSSEAVQALKARGYERLVLQVGRGSLLPADDSCPHVRLEAFRFKDSIAEDMKQADLVVSHAGTCVRHVPLDTISRVRRQTREVEVLGIPLDSDSPGQQCLCRLKKSLSEFISFKPPFEPFGFDRRRALGFHVVVNGEKERVSLLFMKALVSRGSVDAVFQQMASHPQYLESFLRAQHYILHMDGPLPLPYRHYIAIMAAARHHCHYLVYLHSAHFLRVGGDPLWLQGLEAAPPRLRLLAHINKVLAHQPWLTACSHIQTLLKSGEQCWSLAELVQAVVILAHCHALCSFVYGCDADSDFVPRTKTPNGTPPTFCPFDAANGNTNVPQSLATPSEHKTRRRSLDSSCDMVCLKERIQKSQEEREKREERLLQTQTLQQTDMEEEEEIICFADPSGFITDPDFCYEEFARSEEDHFQVFRVQDYSWEDHGFSLVNRLYSDIGHLLDDRFRSVSTLPSLHSSDLKRAIWNYIHCVLGIRYDDYDYGEVNQLLERDLKLYIKAVACFPDATKTPVCPLSWALLKTSERIHVNLLIMEARLQAELLYALRAITQYMIA</sequence>
<comment type="catalytic activity">
    <reaction evidence="5">
        <text>a hydroperoxide + L-cysteinyl-[protein] = S-hydroxy-L-cysteinyl-[protein] + an alcohol</text>
        <dbReference type="Rhea" id="RHEA:67124"/>
        <dbReference type="Rhea" id="RHEA-COMP:10131"/>
        <dbReference type="Rhea" id="RHEA-COMP:17193"/>
        <dbReference type="ChEBI" id="CHEBI:29950"/>
        <dbReference type="ChEBI" id="CHEBI:30879"/>
        <dbReference type="ChEBI" id="CHEBI:35924"/>
        <dbReference type="ChEBI" id="CHEBI:61973"/>
    </reaction>
    <physiologicalReaction direction="left-to-right" evidence="5">
        <dbReference type="Rhea" id="RHEA:67125"/>
    </physiologicalReaction>
</comment>
<dbReference type="Gene3D" id="1.20.1290.10">
    <property type="entry name" value="AhpD-like"/>
    <property type="match status" value="1"/>
</dbReference>
<evidence type="ECO:0000313" key="7">
    <source>
        <dbReference type="EMBL" id="KAF0039830.1"/>
    </source>
</evidence>
<evidence type="ECO:0000259" key="6">
    <source>
        <dbReference type="Pfam" id="PF04101"/>
    </source>
</evidence>
<dbReference type="GO" id="GO:0070728">
    <property type="term" value="F:L-leucine binding"/>
    <property type="evidence" value="ECO:0007669"/>
    <property type="project" value="TreeGrafter"/>
</dbReference>
<evidence type="ECO:0000256" key="2">
    <source>
        <dbReference type="ARBA" id="ARBA00008350"/>
    </source>
</evidence>
<dbReference type="PANTHER" id="PTHR12474">
    <property type="entry name" value="P53 REGULATED PA26 NUCLEAR PROTEIN SESTRIN"/>
    <property type="match status" value="1"/>
</dbReference>
<dbReference type="Pfam" id="PF04636">
    <property type="entry name" value="PA26"/>
    <property type="match status" value="1"/>
</dbReference>
<dbReference type="FunFam" id="1.20.1290.10:FF:000001">
    <property type="entry name" value="Sestrin 1"/>
    <property type="match status" value="1"/>
</dbReference>
<dbReference type="GO" id="GO:0071233">
    <property type="term" value="P:cellular response to L-leucine"/>
    <property type="evidence" value="ECO:0007669"/>
    <property type="project" value="TreeGrafter"/>
</dbReference>